<feature type="compositionally biased region" description="Basic residues" evidence="1">
    <location>
        <begin position="469"/>
        <end position="481"/>
    </location>
</feature>
<dbReference type="GO" id="GO:0005634">
    <property type="term" value="C:nucleus"/>
    <property type="evidence" value="ECO:0007669"/>
    <property type="project" value="TreeGrafter"/>
</dbReference>
<dbReference type="Gene3D" id="3.30.420.10">
    <property type="entry name" value="Ribonuclease H-like superfamily/Ribonuclease H"/>
    <property type="match status" value="1"/>
</dbReference>
<evidence type="ECO:0000259" key="2">
    <source>
        <dbReference type="Pfam" id="PF03184"/>
    </source>
</evidence>
<dbReference type="Proteomes" id="UP000719412">
    <property type="component" value="Unassembled WGS sequence"/>
</dbReference>
<dbReference type="PANTHER" id="PTHR19303:SF74">
    <property type="entry name" value="POGO TRANSPOSABLE ELEMENT WITH KRAB DOMAIN"/>
    <property type="match status" value="1"/>
</dbReference>
<protein>
    <recommendedName>
        <fullName evidence="2">DDE-1 domain-containing protein</fullName>
    </recommendedName>
</protein>
<sequence>MARNRKRKTTIGLTSAETMKNALNLLESGLSLRKVAERTGVPFATIFRYAKKQKENPLGTVRLTPKYNSRQIFTADQEKELEKYLLTLAKMCYGMNTVECRKLAYEMAIQNNMEAPESWSKNKQAGLEWFRGFRKRHPKLSIRTPEGCSLSRMTAFNKHNISVFFNNLEQVYSRFNMSDGSRVYNLDETSTTTVQNPKKIIAGKGVKQVTKCTSGERGHNVTTCCIINALGAALPPAMIFPRKNFKIHMTNGAPHGTLGLATSSGWMTSEIFPQVIDHFIKHTLSSQEKPTLLIMDNHESHISLAVIEKAKENGVTILTLPPHCSHRLQPLDVSVYASFKAHYNSAVDNWMLHHPGQPMTIYQVAECVGVAHDRSMTPSNIKSGFKRSGIFPFDRDVFNESDFMSSAVTDRPEDIQKPDEIPGSWNAPANDDNDHRKNQEPEQSPVKEPNEIQKVFISPEQFRGFPKAGQRKGRTKRKKGRSMIATDTPEKNIIEEKEQTKKKVCNKAVVKAKRKVLESSDEDEQDNISIYSENEDWCPEIDSNYFEDLERSPIIGDFVLVQFKIKDKHEKIVYFIGRVLKNKDENGDIQITFYRKHTKMIDKFILPIVPDLSMVPENDVKMILPPPVEQGKTKRQTALLSFSIGFNNIDVR</sequence>
<evidence type="ECO:0000313" key="3">
    <source>
        <dbReference type="EMBL" id="KAH0814567.1"/>
    </source>
</evidence>
<keyword evidence="4" id="KW-1185">Reference proteome</keyword>
<evidence type="ECO:0000256" key="1">
    <source>
        <dbReference type="SAM" id="MobiDB-lite"/>
    </source>
</evidence>
<dbReference type="EMBL" id="JABDTM020024164">
    <property type="protein sequence ID" value="KAH0814567.1"/>
    <property type="molecule type" value="Genomic_DNA"/>
</dbReference>
<feature type="domain" description="DDE-1" evidence="2">
    <location>
        <begin position="222"/>
        <end position="385"/>
    </location>
</feature>
<dbReference type="InterPro" id="IPR004875">
    <property type="entry name" value="DDE_SF_endonuclease_dom"/>
</dbReference>
<name>A0A8J6LBP9_TENMO</name>
<dbReference type="InterPro" id="IPR050863">
    <property type="entry name" value="CenT-Element_Derived"/>
</dbReference>
<reference evidence="3" key="2">
    <citation type="submission" date="2021-08" db="EMBL/GenBank/DDBJ databases">
        <authorList>
            <person name="Eriksson T."/>
        </authorList>
    </citation>
    <scope>NUCLEOTIDE SEQUENCE</scope>
    <source>
        <strain evidence="3">Stoneville</strain>
        <tissue evidence="3">Whole head</tissue>
    </source>
</reference>
<proteinExistence type="predicted"/>
<reference evidence="3" key="1">
    <citation type="journal article" date="2020" name="J Insects Food Feed">
        <title>The yellow mealworm (Tenebrio molitor) genome: a resource for the emerging insects as food and feed industry.</title>
        <authorList>
            <person name="Eriksson T."/>
            <person name="Andere A."/>
            <person name="Kelstrup H."/>
            <person name="Emery V."/>
            <person name="Picard C."/>
        </authorList>
    </citation>
    <scope>NUCLEOTIDE SEQUENCE</scope>
    <source>
        <strain evidence="3">Stoneville</strain>
        <tissue evidence="3">Whole head</tissue>
    </source>
</reference>
<comment type="caution">
    <text evidence="3">The sequence shown here is derived from an EMBL/GenBank/DDBJ whole genome shotgun (WGS) entry which is preliminary data.</text>
</comment>
<feature type="compositionally biased region" description="Basic and acidic residues" evidence="1">
    <location>
        <begin position="410"/>
        <end position="420"/>
    </location>
</feature>
<accession>A0A8J6LBP9</accession>
<organism evidence="3 4">
    <name type="scientific">Tenebrio molitor</name>
    <name type="common">Yellow mealworm beetle</name>
    <dbReference type="NCBI Taxonomy" id="7067"/>
    <lineage>
        <taxon>Eukaryota</taxon>
        <taxon>Metazoa</taxon>
        <taxon>Ecdysozoa</taxon>
        <taxon>Arthropoda</taxon>
        <taxon>Hexapoda</taxon>
        <taxon>Insecta</taxon>
        <taxon>Pterygota</taxon>
        <taxon>Neoptera</taxon>
        <taxon>Endopterygota</taxon>
        <taxon>Coleoptera</taxon>
        <taxon>Polyphaga</taxon>
        <taxon>Cucujiformia</taxon>
        <taxon>Tenebrionidae</taxon>
        <taxon>Tenebrio</taxon>
    </lineage>
</organism>
<dbReference type="Pfam" id="PF03184">
    <property type="entry name" value="DDE_1"/>
    <property type="match status" value="1"/>
</dbReference>
<gene>
    <name evidence="3" type="ORF">GEV33_008224</name>
</gene>
<feature type="region of interest" description="Disordered" evidence="1">
    <location>
        <begin position="407"/>
        <end position="491"/>
    </location>
</feature>
<dbReference type="InterPro" id="IPR036397">
    <property type="entry name" value="RNaseH_sf"/>
</dbReference>
<evidence type="ECO:0000313" key="4">
    <source>
        <dbReference type="Proteomes" id="UP000719412"/>
    </source>
</evidence>
<dbReference type="PANTHER" id="PTHR19303">
    <property type="entry name" value="TRANSPOSON"/>
    <property type="match status" value="1"/>
</dbReference>
<dbReference type="GO" id="GO:0003677">
    <property type="term" value="F:DNA binding"/>
    <property type="evidence" value="ECO:0007669"/>
    <property type="project" value="TreeGrafter"/>
</dbReference>
<dbReference type="AlphaFoldDB" id="A0A8J6LBP9"/>